<dbReference type="InterPro" id="IPR002498">
    <property type="entry name" value="PInositol-4-P-4/5-kinase_core"/>
</dbReference>
<accession>A0A9P7B863</accession>
<evidence type="ECO:0000256" key="6">
    <source>
        <dbReference type="ARBA" id="ARBA00022777"/>
    </source>
</evidence>
<feature type="compositionally biased region" description="Acidic residues" evidence="11">
    <location>
        <begin position="1879"/>
        <end position="1911"/>
    </location>
</feature>
<dbReference type="Pfam" id="PF00118">
    <property type="entry name" value="Cpn60_TCP1"/>
    <property type="match status" value="1"/>
</dbReference>
<dbReference type="InterPro" id="IPR027410">
    <property type="entry name" value="TCP-1-like_intermed_sf"/>
</dbReference>
<dbReference type="Proteomes" id="UP000777482">
    <property type="component" value="Unassembled WGS sequence"/>
</dbReference>
<dbReference type="CDD" id="cd17300">
    <property type="entry name" value="PIPKc_PIKfyve"/>
    <property type="match status" value="1"/>
</dbReference>
<name>A0A9P7B863_RHOMI</name>
<dbReference type="OrthoDB" id="158357at2759"/>
<dbReference type="SUPFAM" id="SSF54849">
    <property type="entry name" value="GroEL-intermediate domain like"/>
    <property type="match status" value="1"/>
</dbReference>
<dbReference type="GO" id="GO:0008270">
    <property type="term" value="F:zinc ion binding"/>
    <property type="evidence" value="ECO:0007669"/>
    <property type="project" value="UniProtKB-KW"/>
</dbReference>
<dbReference type="FunFam" id="3.30.810.10:FF:000001">
    <property type="entry name" value="1-phosphatidylinositol 3-phosphate 5-kinase FAB1"/>
    <property type="match status" value="1"/>
</dbReference>
<sequence>MIATYESLPVPPPSSRSSSRANPSPTSSSSGVSSAFSISGLKRLFGGAGSATSRAASRQERNRNRESIPEEEDGGYRPSVAKRHLANVLTGVGSAPWAEAERESDDRYHHYRRDRSGSRSRTSSTQAPPPAGEDSGASGGELQQGRGGEGGTVPSPATHSSSSRSRSRSRAASSSATENQNHHHPVVLPDGQRFVRPIRLSGASPSVRVSLQNAETGAAIFSSSSGGQSYGSAGGGGRLSSEFRFPAGQHDTSSPTLSEELPPPPPPPTALEEGRPRRLSFTSAIPGLSSFTGGRGGGGNPPRTSLDDDARSVWSVGTGTKPTNTSAYEMMRRLRNEGLSTRYWIKDESAKDCFQCGSAFTTFRRRHHCRICGQIFCISCASTILPHFGNLEQVRVCDGCRPAAEKHESLRLSRTPTIEDDRASVSRYRSPTATHDMPPTPTSSLRHYRPSGMRPRHSRLSTSNSLPEIHDERSPIGAGSRGSPYAQSPIDEEARSVGHQRRPSQEAMPSGVPPRADRQIEAGAAAESDEMYAEGAQSPTLSTATAPFRRSLGDEEHPASSSDSPIEAVDTSAEPSPADSPVLHGLGLDLNDALHDDMDEKSSPFGGTAPVLPRGVSFLPAQELHGGGGGGGGGERGLPVLGRSDSRLSGHLIDSLPETPFDMSGIDPDVYHFDAFRAAEAMEVPLSQASTAHIQRTIRQTLVREHVPSVDAWAPVLESLLYDVADRLAMLDEVEVGNFALHDHVRVKRIPGGRPRDSEFVSGVVITKNVMHKSMARHLSNPRIMLVSFPLEYQRNDGQYLSLDKVHAQERQYLETLAVRIQHSVPHIVLAQRNVSQVALEQLKDRGIVVARHVKASALASLSHSFGAEIISSTNGLLDPRIGKCRSFRVQTFVHPKIPGGRKTFLRFEGDSRSNCTIVLRGGSMEDLAKVKRIIHTLVLVVYNAKLEGYLLHDEHVEARVPPIPIARGPISPGEHPKTGTSDEPEENAMAGDLMKDPELSQSFQPYEEVELTGSALVHYPPPYSLQRVAEDSRRVRELRMQRDAEEAQRILEEETNAKLKPASSSSSSITEPLSVEPTSLATPHAISDAAEEQSLASAASSVVDLQLDRPEDLARQALVDEAESAQAQHLAEWKAYSVSAPESFDLRDHQRLFVLESLLLYGDGEPSRLCRPPEVRAIAFYRDTDTTIGQYLRKADAAFQSNEPCPSPTCNEPLHRHTRVFVHDQFILRVAWEEWNNDILHGAIGLSSTCRREGCHCASRLVRASAETSRLSLGRFFDLSFHPSGAFKCLDESCGHDGQADHVRYWHFGRVRVSITMDEIDLRDVVAPPRQVKVRPDRQVELRNAECAQVQHRTQAFFDSVQTRIASFKLDCVAPERQEECQTALAGFSERCEAERRAIEELLRSTYEQAHHSNGIDLINVRRALQERSHAFDADWSAFVKRIVPADFSDFRRASAQLKRIFPEAPASVSPSSRIVSGALPPAIELDEPYDGAEPPPPSPHQATAPDGLERAAEDDHHMASRSELRPGPEQELPVPPEGPVGASGAPVQPPPLSRSSTVRARRPSDGSEDESDSTVCADGEMTATLTFSGSPFIRHHVSPIIDETSAAESERDVPPRRRRNGPQVAALVSAYESGKPQVGSGKSSERPAMRRSATERPQEAPRSRPRPSHAVSDTDSSYARMVGVLHLAPDPFAAAAARPSRIPHLRPAPRMLALTRLFEPHQEQYAAPGEASSESSRRLSPASSRSSSRAGYRARSISPEVSRNRESLSPVDAKRQRRPFVPRTSSSSSTVKSKLPKANDGGLQDSGMPTGSEARPARAAAPCRDSNSRSFVHRSGNARHALPGHKHSRSSARVARPVGHSQSTSQVFHSIRNAINDSDEDNASVDESGGADDEFDDEHDGPEMDEEGEANAQLASVDVHRSGAPAQEQPQLSRAVSSSMSDALVLSHDSKGVAIGDATNDASIGCTPIPSPSPASADVSTFPKFSEGESSGTERKSLFNTFTSLWNYRNGDFAPLAYPTLPTEHLYLDNPILLRDDEPTSIIAHALSSKKYYQAFESAGLSRIRAGLSSGGIGRETPMDAAEIEEAARSAEEILRGSSQRSFKLGDVELGDISARCTVFWVEQFEALRQQCGCGTQFVESLARCLKWDAAGGKSKVDFMKTLDDRFIVKQLSRPEMEVFARFAPAYFQYMADALFHSKPTVLAKVFGIYRISLGKHYRNVDFLNLFYGRELKQIFDLKGSTRNRRAEENNPVLLDENLIELSLKSPIYVREESKQLVKEAIYNDSQFLADLNVMDYSLVIGVDATKPELVVGIVDYIRTYTWDKRLESWVKETAFLGGTYKSGGPTVITPKQYKARFREAIDGYLLLVRTMPFRFCAVTSSPSSTSQSPTPWLNFEKMRTVPKETHAASLAATNDAASIVDQPTSATPSLMEHPHPAPAPPPTDSASIFEAALGPF</sequence>
<evidence type="ECO:0000256" key="4">
    <source>
        <dbReference type="ARBA" id="ARBA00022741"/>
    </source>
</evidence>
<keyword evidence="7" id="KW-0862">Zinc</keyword>
<evidence type="ECO:0000256" key="5">
    <source>
        <dbReference type="ARBA" id="ARBA00022771"/>
    </source>
</evidence>
<dbReference type="GO" id="GO:0005524">
    <property type="term" value="F:ATP binding"/>
    <property type="evidence" value="ECO:0007669"/>
    <property type="project" value="UniProtKB-UniRule"/>
</dbReference>
<protein>
    <recommendedName>
        <fullName evidence="1">1-phosphatidylinositol-3-phosphate 5-kinase</fullName>
        <ecNumber evidence="1">2.7.1.150</ecNumber>
    </recommendedName>
</protein>
<evidence type="ECO:0000256" key="11">
    <source>
        <dbReference type="SAM" id="MobiDB-lite"/>
    </source>
</evidence>
<feature type="compositionally biased region" description="Basic and acidic residues" evidence="11">
    <location>
        <begin position="99"/>
        <end position="108"/>
    </location>
</feature>
<proteinExistence type="predicted"/>
<dbReference type="InterPro" id="IPR000306">
    <property type="entry name" value="Znf_FYVE"/>
</dbReference>
<dbReference type="SUPFAM" id="SSF52029">
    <property type="entry name" value="GroEL apical domain-like"/>
    <property type="match status" value="1"/>
</dbReference>
<dbReference type="InterPro" id="IPR013083">
    <property type="entry name" value="Znf_RING/FYVE/PHD"/>
</dbReference>
<dbReference type="GO" id="GO:0000329">
    <property type="term" value="C:fungal-type vacuole membrane"/>
    <property type="evidence" value="ECO:0007669"/>
    <property type="project" value="TreeGrafter"/>
</dbReference>
<evidence type="ECO:0000256" key="7">
    <source>
        <dbReference type="ARBA" id="ARBA00022833"/>
    </source>
</evidence>
<keyword evidence="8 10" id="KW-0067">ATP-binding</keyword>
<feature type="compositionally biased region" description="Basic and acidic residues" evidence="11">
    <location>
        <begin position="1509"/>
        <end position="1530"/>
    </location>
</feature>
<feature type="region of interest" description="Disordered" evidence="11">
    <location>
        <begin position="408"/>
        <end position="516"/>
    </location>
</feature>
<dbReference type="SUPFAM" id="SSF57903">
    <property type="entry name" value="FYVE/PHD zinc finger"/>
    <property type="match status" value="1"/>
</dbReference>
<dbReference type="GO" id="GO:0010008">
    <property type="term" value="C:endosome membrane"/>
    <property type="evidence" value="ECO:0007669"/>
    <property type="project" value="TreeGrafter"/>
</dbReference>
<feature type="compositionally biased region" description="Low complexity" evidence="11">
    <location>
        <begin position="160"/>
        <end position="176"/>
    </location>
</feature>
<evidence type="ECO:0000259" key="12">
    <source>
        <dbReference type="PROSITE" id="PS50178"/>
    </source>
</evidence>
<dbReference type="PANTHER" id="PTHR45748">
    <property type="entry name" value="1-PHOSPHATIDYLINOSITOL 3-PHOSPHATE 5-KINASE-RELATED"/>
    <property type="match status" value="1"/>
</dbReference>
<dbReference type="FunFam" id="3.50.7.10:FF:000007">
    <property type="entry name" value="1-phosphatidylinositol 3-phosphate 5-kinase isoform X1"/>
    <property type="match status" value="1"/>
</dbReference>
<dbReference type="PROSITE" id="PS50178">
    <property type="entry name" value="ZF_FYVE"/>
    <property type="match status" value="1"/>
</dbReference>
<dbReference type="Gene3D" id="3.30.800.10">
    <property type="entry name" value="Phosphatidylinositol Phosphate Kinase II Beta"/>
    <property type="match status" value="1"/>
</dbReference>
<dbReference type="GO" id="GO:0000285">
    <property type="term" value="F:1-phosphatidylinositol-3-phosphate 5-kinase activity"/>
    <property type="evidence" value="ECO:0007669"/>
    <property type="project" value="UniProtKB-EC"/>
</dbReference>
<evidence type="ECO:0000313" key="14">
    <source>
        <dbReference type="EMBL" id="KAG0665655.1"/>
    </source>
</evidence>
<feature type="region of interest" description="Disordered" evidence="11">
    <location>
        <begin position="1052"/>
        <end position="1079"/>
    </location>
</feature>
<dbReference type="Pfam" id="PF01504">
    <property type="entry name" value="PIP5K"/>
    <property type="match status" value="1"/>
</dbReference>
<dbReference type="PANTHER" id="PTHR45748:SF7">
    <property type="entry name" value="1-PHOSPHATIDYLINOSITOL 3-PHOSPHATE 5-KINASE-RELATED"/>
    <property type="match status" value="1"/>
</dbReference>
<dbReference type="Gene3D" id="3.30.810.10">
    <property type="entry name" value="2-Layer Sandwich"/>
    <property type="match status" value="1"/>
</dbReference>
<feature type="compositionally biased region" description="Basic residues" evidence="11">
    <location>
        <begin position="446"/>
        <end position="459"/>
    </location>
</feature>
<feature type="compositionally biased region" description="Low complexity" evidence="11">
    <location>
        <begin position="1733"/>
        <end position="1760"/>
    </location>
</feature>
<feature type="compositionally biased region" description="Basic and acidic residues" evidence="11">
    <location>
        <begin position="408"/>
        <end position="424"/>
    </location>
</feature>
<feature type="compositionally biased region" description="Basic and acidic residues" evidence="11">
    <location>
        <begin position="57"/>
        <end position="68"/>
    </location>
</feature>
<feature type="region of interest" description="Disordered" evidence="11">
    <location>
        <begin position="964"/>
        <end position="989"/>
    </location>
</feature>
<evidence type="ECO:0000313" key="15">
    <source>
        <dbReference type="Proteomes" id="UP000777482"/>
    </source>
</evidence>
<dbReference type="InterPro" id="IPR017455">
    <property type="entry name" value="Znf_FYVE-rel"/>
</dbReference>
<feature type="region of interest" description="Disordered" evidence="11">
    <location>
        <begin position="220"/>
        <end position="321"/>
    </location>
</feature>
<dbReference type="SMART" id="SM00330">
    <property type="entry name" value="PIPKc"/>
    <property type="match status" value="1"/>
</dbReference>
<organism evidence="14 15">
    <name type="scientific">Rhodotorula mucilaginosa</name>
    <name type="common">Yeast</name>
    <name type="synonym">Rhodotorula rubra</name>
    <dbReference type="NCBI Taxonomy" id="5537"/>
    <lineage>
        <taxon>Eukaryota</taxon>
        <taxon>Fungi</taxon>
        <taxon>Dikarya</taxon>
        <taxon>Basidiomycota</taxon>
        <taxon>Pucciniomycotina</taxon>
        <taxon>Microbotryomycetes</taxon>
        <taxon>Sporidiobolales</taxon>
        <taxon>Sporidiobolaceae</taxon>
        <taxon>Rhodotorula</taxon>
    </lineage>
</organism>
<evidence type="ECO:0000256" key="2">
    <source>
        <dbReference type="ARBA" id="ARBA00022679"/>
    </source>
</evidence>
<feature type="domain" description="FYVE-type" evidence="12">
    <location>
        <begin position="347"/>
        <end position="405"/>
    </location>
</feature>
<feature type="region of interest" description="Disordered" evidence="11">
    <location>
        <begin position="1715"/>
        <end position="1913"/>
    </location>
</feature>
<dbReference type="EC" id="2.7.1.150" evidence="1"/>
<keyword evidence="2 10" id="KW-0808">Transferase</keyword>
<feature type="compositionally biased region" description="Gly residues" evidence="11">
    <location>
        <begin position="228"/>
        <end position="238"/>
    </location>
</feature>
<feature type="domain" description="PIPK" evidence="13">
    <location>
        <begin position="2058"/>
        <end position="2368"/>
    </location>
</feature>
<dbReference type="Gene3D" id="3.50.7.10">
    <property type="entry name" value="GroEL"/>
    <property type="match status" value="1"/>
</dbReference>
<dbReference type="InterPro" id="IPR002423">
    <property type="entry name" value="Cpn60/GroEL/TCP-1"/>
</dbReference>
<keyword evidence="5 9" id="KW-0863">Zinc-finger</keyword>
<dbReference type="SUPFAM" id="SSF56104">
    <property type="entry name" value="SAICAR synthase-like"/>
    <property type="match status" value="1"/>
</dbReference>
<evidence type="ECO:0000256" key="8">
    <source>
        <dbReference type="ARBA" id="ARBA00022840"/>
    </source>
</evidence>
<feature type="compositionally biased region" description="Low complexity" evidence="11">
    <location>
        <begin position="1783"/>
        <end position="1795"/>
    </location>
</feature>
<keyword evidence="4 10" id="KW-0547">Nucleotide-binding</keyword>
<dbReference type="Pfam" id="PF01363">
    <property type="entry name" value="FYVE"/>
    <property type="match status" value="1"/>
</dbReference>
<evidence type="ECO:0000256" key="9">
    <source>
        <dbReference type="PROSITE-ProRule" id="PRU00091"/>
    </source>
</evidence>
<keyword evidence="6 10" id="KW-0418">Kinase</keyword>
<feature type="region of interest" description="Disordered" evidence="11">
    <location>
        <begin position="1"/>
        <end position="193"/>
    </location>
</feature>
<dbReference type="InterPro" id="IPR027409">
    <property type="entry name" value="GroEL-like_apical_dom_sf"/>
</dbReference>
<dbReference type="InterPro" id="IPR011011">
    <property type="entry name" value="Znf_FYVE_PHD"/>
</dbReference>
<feature type="region of interest" description="Disordered" evidence="11">
    <location>
        <begin position="551"/>
        <end position="586"/>
    </location>
</feature>
<dbReference type="InterPro" id="IPR027484">
    <property type="entry name" value="PInositol-4-P-5-kinase_N"/>
</dbReference>
<dbReference type="PROSITE" id="PS51455">
    <property type="entry name" value="PIPK"/>
    <property type="match status" value="1"/>
</dbReference>
<evidence type="ECO:0000256" key="1">
    <source>
        <dbReference type="ARBA" id="ARBA00012009"/>
    </source>
</evidence>
<gene>
    <name evidence="14" type="primary">FAB1</name>
    <name evidence="14" type="ORF">C6P46_006439</name>
</gene>
<dbReference type="EMBL" id="PUHQ01000008">
    <property type="protein sequence ID" value="KAG0665655.1"/>
    <property type="molecule type" value="Genomic_DNA"/>
</dbReference>
<reference evidence="14 15" key="1">
    <citation type="submission" date="2020-11" db="EMBL/GenBank/DDBJ databases">
        <title>Kefir isolates.</title>
        <authorList>
            <person name="Marcisauskas S."/>
            <person name="Kim Y."/>
            <person name="Blasche S."/>
        </authorList>
    </citation>
    <scope>NUCLEOTIDE SEQUENCE [LARGE SCALE GENOMIC DNA]</scope>
    <source>
        <strain evidence="14 15">KR</strain>
    </source>
</reference>
<feature type="compositionally biased region" description="Basic and acidic residues" evidence="11">
    <location>
        <begin position="1645"/>
        <end position="1664"/>
    </location>
</feature>
<dbReference type="Gene3D" id="3.30.40.10">
    <property type="entry name" value="Zinc/RING finger domain, C3HC4 (zinc finger)"/>
    <property type="match status" value="1"/>
</dbReference>
<evidence type="ECO:0000256" key="10">
    <source>
        <dbReference type="PROSITE-ProRule" id="PRU00781"/>
    </source>
</evidence>
<keyword evidence="15" id="KW-1185">Reference proteome</keyword>
<dbReference type="InterPro" id="IPR044769">
    <property type="entry name" value="PIKfyve_PIPKc"/>
</dbReference>
<feature type="compositionally biased region" description="Polar residues" evidence="11">
    <location>
        <begin position="1862"/>
        <end position="1878"/>
    </location>
</feature>
<feature type="region of interest" description="Disordered" evidence="11">
    <location>
        <begin position="1485"/>
        <end position="1579"/>
    </location>
</feature>
<keyword evidence="3" id="KW-0479">Metal-binding</keyword>
<dbReference type="GO" id="GO:0046854">
    <property type="term" value="P:phosphatidylinositol phosphate biosynthetic process"/>
    <property type="evidence" value="ECO:0007669"/>
    <property type="project" value="TreeGrafter"/>
</dbReference>
<comment type="caution">
    <text evidence="14">The sequence shown here is derived from an EMBL/GenBank/DDBJ whole genome shotgun (WGS) entry which is preliminary data.</text>
</comment>
<feature type="region of interest" description="Disordered" evidence="11">
    <location>
        <begin position="1600"/>
        <end position="1677"/>
    </location>
</feature>
<feature type="region of interest" description="Disordered" evidence="11">
    <location>
        <begin position="2428"/>
        <end position="2449"/>
    </location>
</feature>
<dbReference type="InterPro" id="IPR027483">
    <property type="entry name" value="PInositol-4-P-4/5-kinase_C_sf"/>
</dbReference>
<feature type="compositionally biased region" description="Low complexity" evidence="11">
    <location>
        <begin position="15"/>
        <end position="39"/>
    </location>
</feature>
<dbReference type="SMART" id="SM00064">
    <property type="entry name" value="FYVE"/>
    <property type="match status" value="1"/>
</dbReference>
<evidence type="ECO:0000256" key="3">
    <source>
        <dbReference type="ARBA" id="ARBA00022723"/>
    </source>
</evidence>
<evidence type="ECO:0000259" key="13">
    <source>
        <dbReference type="PROSITE" id="PS51455"/>
    </source>
</evidence>